<dbReference type="SMART" id="SM00228">
    <property type="entry name" value="PDZ"/>
    <property type="match status" value="1"/>
</dbReference>
<dbReference type="SUPFAM" id="SSF54277">
    <property type="entry name" value="CAD &amp; PB1 domains"/>
    <property type="match status" value="1"/>
</dbReference>
<feature type="domain" description="PB1" evidence="14">
    <location>
        <begin position="42"/>
        <end position="122"/>
    </location>
</feature>
<comment type="similarity">
    <text evidence="4">Belongs to the PAR6 family.</text>
</comment>
<proteinExistence type="inferred from homology"/>
<dbReference type="GO" id="GO:0005634">
    <property type="term" value="C:nucleus"/>
    <property type="evidence" value="ECO:0007669"/>
    <property type="project" value="TreeGrafter"/>
</dbReference>
<evidence type="ECO:0000256" key="9">
    <source>
        <dbReference type="ARBA" id="ARBA00022949"/>
    </source>
</evidence>
<evidence type="ECO:0000313" key="16">
    <source>
        <dbReference type="Proteomes" id="UP000287033"/>
    </source>
</evidence>
<dbReference type="InterPro" id="IPR000270">
    <property type="entry name" value="PB1_dom"/>
</dbReference>
<comment type="caution">
    <text evidence="15">The sequence shown here is derived from an EMBL/GenBank/DDBJ whole genome shotgun (WGS) entry which is preliminary data.</text>
</comment>
<evidence type="ECO:0000256" key="12">
    <source>
        <dbReference type="SAM" id="MobiDB-lite"/>
    </source>
</evidence>
<protein>
    <recommendedName>
        <fullName evidence="17">PDZ domain-containing protein</fullName>
    </recommendedName>
</protein>
<feature type="compositionally biased region" description="Polar residues" evidence="12">
    <location>
        <begin position="374"/>
        <end position="393"/>
    </location>
</feature>
<evidence type="ECO:0000256" key="10">
    <source>
        <dbReference type="ARBA" id="ARBA00023136"/>
    </source>
</evidence>
<dbReference type="FunFam" id="3.10.20.90:FF:000031">
    <property type="entry name" value="Partitioning defective 6 homolog alpha"/>
    <property type="match status" value="1"/>
</dbReference>
<keyword evidence="16" id="KW-1185">Reference proteome</keyword>
<feature type="domain" description="PDZ" evidence="13">
    <location>
        <begin position="182"/>
        <end position="275"/>
    </location>
</feature>
<dbReference type="FunFam" id="2.30.42.10:FF:000030">
    <property type="entry name" value="Partitioning defective 6 homolog beta"/>
    <property type="match status" value="1"/>
</dbReference>
<evidence type="ECO:0000256" key="8">
    <source>
        <dbReference type="ARBA" id="ARBA00022618"/>
    </source>
</evidence>
<evidence type="ECO:0000313" key="15">
    <source>
        <dbReference type="EMBL" id="GCC27025.1"/>
    </source>
</evidence>
<dbReference type="STRING" id="137246.A0A401S9E5"/>
<dbReference type="PROSITE" id="PS51745">
    <property type="entry name" value="PB1"/>
    <property type="match status" value="1"/>
</dbReference>
<evidence type="ECO:0000259" key="14">
    <source>
        <dbReference type="PROSITE" id="PS51745"/>
    </source>
</evidence>
<evidence type="ECO:0000256" key="2">
    <source>
        <dbReference type="ARBA" id="ARBA00004435"/>
    </source>
</evidence>
<dbReference type="InterPro" id="IPR001478">
    <property type="entry name" value="PDZ"/>
</dbReference>
<dbReference type="GO" id="GO:0007098">
    <property type="term" value="P:centrosome cycle"/>
    <property type="evidence" value="ECO:0007669"/>
    <property type="project" value="TreeGrafter"/>
</dbReference>
<accession>A0A401S9E5</accession>
<dbReference type="GO" id="GO:0060341">
    <property type="term" value="P:regulation of cellular localization"/>
    <property type="evidence" value="ECO:0007669"/>
    <property type="project" value="TreeGrafter"/>
</dbReference>
<dbReference type="CDD" id="cd06718">
    <property type="entry name" value="PDZ_Par6-like"/>
    <property type="match status" value="1"/>
</dbReference>
<dbReference type="SUPFAM" id="SSF50156">
    <property type="entry name" value="PDZ domain-like"/>
    <property type="match status" value="1"/>
</dbReference>
<dbReference type="PANTHER" id="PTHR14102:SF9">
    <property type="entry name" value="PARTITIONING DEFECTIVE 6 HOMOLOG ALPHA"/>
    <property type="match status" value="1"/>
</dbReference>
<dbReference type="InterPro" id="IPR036034">
    <property type="entry name" value="PDZ_sf"/>
</dbReference>
<dbReference type="PANTHER" id="PTHR14102">
    <property type="entry name" value="PAR-6-RELATED"/>
    <property type="match status" value="1"/>
</dbReference>
<dbReference type="Pfam" id="PF00564">
    <property type="entry name" value="PB1"/>
    <property type="match status" value="1"/>
</dbReference>
<keyword evidence="7" id="KW-0963">Cytoplasm</keyword>
<feature type="compositionally biased region" description="Basic and acidic residues" evidence="12">
    <location>
        <begin position="394"/>
        <end position="404"/>
    </location>
</feature>
<dbReference type="OrthoDB" id="5868434at2759"/>
<dbReference type="Proteomes" id="UP000287033">
    <property type="component" value="Unassembled WGS sequence"/>
</dbReference>
<dbReference type="CDD" id="cd06403">
    <property type="entry name" value="PB1_Par6"/>
    <property type="match status" value="1"/>
</dbReference>
<feature type="region of interest" description="Disordered" evidence="12">
    <location>
        <begin position="283"/>
        <end position="304"/>
    </location>
</feature>
<dbReference type="AlphaFoldDB" id="A0A401S9E5"/>
<evidence type="ECO:0008006" key="17">
    <source>
        <dbReference type="Google" id="ProtNLM"/>
    </source>
</evidence>
<dbReference type="GO" id="GO:0007163">
    <property type="term" value="P:establishment or maintenance of cell polarity"/>
    <property type="evidence" value="ECO:0007669"/>
    <property type="project" value="TreeGrafter"/>
</dbReference>
<dbReference type="InterPro" id="IPR053793">
    <property type="entry name" value="PB1-like"/>
</dbReference>
<dbReference type="SMART" id="SM00666">
    <property type="entry name" value="PB1"/>
    <property type="match status" value="1"/>
</dbReference>
<reference evidence="15 16" key="1">
    <citation type="journal article" date="2018" name="Nat. Ecol. Evol.">
        <title>Shark genomes provide insights into elasmobranch evolution and the origin of vertebrates.</title>
        <authorList>
            <person name="Hara Y"/>
            <person name="Yamaguchi K"/>
            <person name="Onimaru K"/>
            <person name="Kadota M"/>
            <person name="Koyanagi M"/>
            <person name="Keeley SD"/>
            <person name="Tatsumi K"/>
            <person name="Tanaka K"/>
            <person name="Motone F"/>
            <person name="Kageyama Y"/>
            <person name="Nozu R"/>
            <person name="Adachi N"/>
            <person name="Nishimura O"/>
            <person name="Nakagawa R"/>
            <person name="Tanegashima C"/>
            <person name="Kiyatake I"/>
            <person name="Matsumoto R"/>
            <person name="Murakumo K"/>
            <person name="Nishida K"/>
            <person name="Terakita A"/>
            <person name="Kuratani S"/>
            <person name="Sato K"/>
            <person name="Hyodo S Kuraku.S."/>
        </authorList>
    </citation>
    <scope>NUCLEOTIDE SEQUENCE [LARGE SCALE GENOMIC DNA]</scope>
</reference>
<dbReference type="InterPro" id="IPR051741">
    <property type="entry name" value="PAR6_homolog"/>
</dbReference>
<evidence type="ECO:0000256" key="3">
    <source>
        <dbReference type="ARBA" id="ARBA00004496"/>
    </source>
</evidence>
<dbReference type="Pfam" id="PF00595">
    <property type="entry name" value="PDZ"/>
    <property type="match status" value="1"/>
</dbReference>
<comment type="subcellular location">
    <subcellularLocation>
        <location evidence="2">Cell junction</location>
        <location evidence="2">Tight junction</location>
    </subcellularLocation>
    <subcellularLocation>
        <location evidence="1">Cell membrane</location>
    </subcellularLocation>
    <subcellularLocation>
        <location evidence="3">Cytoplasm</location>
    </subcellularLocation>
</comment>
<name>A0A401S9E5_CHIPU</name>
<feature type="region of interest" description="Disordered" evidence="12">
    <location>
        <begin position="360"/>
        <end position="404"/>
    </location>
</feature>
<evidence type="ECO:0000256" key="7">
    <source>
        <dbReference type="ARBA" id="ARBA00022490"/>
    </source>
</evidence>
<evidence type="ECO:0000256" key="4">
    <source>
        <dbReference type="ARBA" id="ARBA00008625"/>
    </source>
</evidence>
<evidence type="ECO:0000256" key="6">
    <source>
        <dbReference type="ARBA" id="ARBA00022475"/>
    </source>
</evidence>
<evidence type="ECO:0000256" key="1">
    <source>
        <dbReference type="ARBA" id="ARBA00004236"/>
    </source>
</evidence>
<keyword evidence="10" id="KW-0472">Membrane</keyword>
<dbReference type="Gene3D" id="3.10.20.90">
    <property type="entry name" value="Phosphatidylinositol 3-kinase Catalytic Subunit, Chain A, domain 1"/>
    <property type="match status" value="1"/>
</dbReference>
<keyword evidence="8" id="KW-0132">Cell division</keyword>
<evidence type="ECO:0000256" key="5">
    <source>
        <dbReference type="ARBA" id="ARBA00022427"/>
    </source>
</evidence>
<dbReference type="EMBL" id="BEZZ01000147">
    <property type="protein sequence ID" value="GCC27025.1"/>
    <property type="molecule type" value="Genomic_DNA"/>
</dbReference>
<evidence type="ECO:0000259" key="13">
    <source>
        <dbReference type="PROSITE" id="PS50106"/>
    </source>
</evidence>
<dbReference type="GO" id="GO:0016324">
    <property type="term" value="C:apical plasma membrane"/>
    <property type="evidence" value="ECO:0007669"/>
    <property type="project" value="TreeGrafter"/>
</dbReference>
<keyword evidence="6" id="KW-1003">Cell membrane</keyword>
<feature type="compositionally biased region" description="Low complexity" evidence="12">
    <location>
        <begin position="283"/>
        <end position="299"/>
    </location>
</feature>
<keyword evidence="9" id="KW-0965">Cell junction</keyword>
<feature type="non-terminal residue" evidence="15">
    <location>
        <position position="1"/>
    </location>
</feature>
<dbReference type="GO" id="GO:0005923">
    <property type="term" value="C:bicellular tight junction"/>
    <property type="evidence" value="ECO:0007669"/>
    <property type="project" value="UniProtKB-SubCell"/>
</dbReference>
<dbReference type="PROSITE" id="PS50106">
    <property type="entry name" value="PDZ"/>
    <property type="match status" value="1"/>
</dbReference>
<dbReference type="OMA" id="SQGSPCW"/>
<keyword evidence="5" id="KW-0796">Tight junction</keyword>
<dbReference type="GO" id="GO:0051301">
    <property type="term" value="P:cell division"/>
    <property type="evidence" value="ECO:0007669"/>
    <property type="project" value="UniProtKB-KW"/>
</dbReference>
<sequence length="404" mass="44861">YTVRVQLPAAESHQYMVKNDCGQRRETMSKHHRTPARTVDNIIEVKSKFDAEFRRFALKRSSVGGFQEFYQLIQAVHQIPCVDVLLGYTDIHGDLLPINNDDNYHKALSSANPLLRVIIQRRAEGDCGAFGTNSLLRKKKGLNVLRPVHHKSKPHILIGMPQDFRQISSIIDVDILPETHRRVRLHKHGSDKPLGFYIRDGVSVRVAPQGVEKVPGIFISRLVRGGLAESTGLLAVNDEILEVNGIDVAGKSLDQVTDMMVANSHNLIITVKPANQRNNVIRSSRASGSSGVSTDSTPSQHTLTATSNYINNYTTAEGESEDEGDIIIENDMPSYIPKTVFPNYVNGDLTKKLQHNTSLNSPLLENNESKYKGSLNSLNTHSDNPRKISSSHGNMREDGTMITL</sequence>
<keyword evidence="11" id="KW-0131">Cell cycle</keyword>
<evidence type="ECO:0000256" key="11">
    <source>
        <dbReference type="ARBA" id="ARBA00023306"/>
    </source>
</evidence>
<dbReference type="Gene3D" id="2.30.42.10">
    <property type="match status" value="1"/>
</dbReference>
<gene>
    <name evidence="15" type="ORF">chiPu_0005446</name>
</gene>
<dbReference type="GO" id="GO:0005938">
    <property type="term" value="C:cell cortex"/>
    <property type="evidence" value="ECO:0007669"/>
    <property type="project" value="TreeGrafter"/>
</dbReference>
<dbReference type="InterPro" id="IPR034868">
    <property type="entry name" value="PB1_Par6"/>
</dbReference>
<organism evidence="15 16">
    <name type="scientific">Chiloscyllium punctatum</name>
    <name type="common">Brownbanded bambooshark</name>
    <name type="synonym">Hemiscyllium punctatum</name>
    <dbReference type="NCBI Taxonomy" id="137246"/>
    <lineage>
        <taxon>Eukaryota</taxon>
        <taxon>Metazoa</taxon>
        <taxon>Chordata</taxon>
        <taxon>Craniata</taxon>
        <taxon>Vertebrata</taxon>
        <taxon>Chondrichthyes</taxon>
        <taxon>Elasmobranchii</taxon>
        <taxon>Galeomorphii</taxon>
        <taxon>Galeoidea</taxon>
        <taxon>Orectolobiformes</taxon>
        <taxon>Hemiscylliidae</taxon>
        <taxon>Chiloscyllium</taxon>
    </lineage>
</organism>